<dbReference type="Gene3D" id="1.20.5.1930">
    <property type="match status" value="1"/>
</dbReference>
<dbReference type="InterPro" id="IPR036890">
    <property type="entry name" value="HATPase_C_sf"/>
</dbReference>
<keyword evidence="4" id="KW-0812">Transmembrane</keyword>
<name>A0ABS4U7A0_9CORY</name>
<feature type="transmembrane region" description="Helical" evidence="4">
    <location>
        <begin position="149"/>
        <end position="169"/>
    </location>
</feature>
<evidence type="ECO:0000256" key="1">
    <source>
        <dbReference type="ARBA" id="ARBA00022679"/>
    </source>
</evidence>
<dbReference type="Proteomes" id="UP001519305">
    <property type="component" value="Unassembled WGS sequence"/>
</dbReference>
<feature type="transmembrane region" description="Helical" evidence="4">
    <location>
        <begin position="51"/>
        <end position="69"/>
    </location>
</feature>
<dbReference type="RefSeq" id="WP_070521427.1">
    <property type="nucleotide sequence ID" value="NZ_CP047357.1"/>
</dbReference>
<dbReference type="SUPFAM" id="SSF55874">
    <property type="entry name" value="ATPase domain of HSP90 chaperone/DNA topoisomerase II/histidine kinase"/>
    <property type="match status" value="1"/>
</dbReference>
<dbReference type="InterPro" id="IPR011712">
    <property type="entry name" value="Sig_transdc_His_kin_sub3_dim/P"/>
</dbReference>
<reference evidence="6 7" key="1">
    <citation type="submission" date="2021-03" db="EMBL/GenBank/DDBJ databases">
        <title>Sequencing the genomes of 1000 actinobacteria strains.</title>
        <authorList>
            <person name="Klenk H.-P."/>
        </authorList>
    </citation>
    <scope>NUCLEOTIDE SEQUENCE [LARGE SCALE GENOMIC DNA]</scope>
    <source>
        <strain evidence="6 7">DSM 44506</strain>
    </source>
</reference>
<dbReference type="Gene3D" id="3.30.565.10">
    <property type="entry name" value="Histidine kinase-like ATPase, C-terminal domain"/>
    <property type="match status" value="1"/>
</dbReference>
<comment type="caution">
    <text evidence="6">The sequence shown here is derived from an EMBL/GenBank/DDBJ whole genome shotgun (WGS) entry which is preliminary data.</text>
</comment>
<protein>
    <submittedName>
        <fullName evidence="6">Two-component system sensor histidine kinase DesK</fullName>
        <ecNumber evidence="6">2.7.13.3</ecNumber>
    </submittedName>
</protein>
<dbReference type="EMBL" id="JAGINY010000001">
    <property type="protein sequence ID" value="MBP2332066.1"/>
    <property type="molecule type" value="Genomic_DNA"/>
</dbReference>
<feature type="transmembrane region" description="Helical" evidence="4">
    <location>
        <begin position="89"/>
        <end position="115"/>
    </location>
</feature>
<keyword evidence="3" id="KW-0902">Two-component regulatory system</keyword>
<feature type="domain" description="Signal transduction histidine kinase subgroup 3 dimerisation and phosphoacceptor" evidence="5">
    <location>
        <begin position="188"/>
        <end position="250"/>
    </location>
</feature>
<proteinExistence type="predicted"/>
<evidence type="ECO:0000256" key="3">
    <source>
        <dbReference type="ARBA" id="ARBA00023012"/>
    </source>
</evidence>
<keyword evidence="1 6" id="KW-0808">Transferase</keyword>
<keyword evidence="2 6" id="KW-0418">Kinase</keyword>
<evidence type="ECO:0000256" key="2">
    <source>
        <dbReference type="ARBA" id="ARBA00022777"/>
    </source>
</evidence>
<dbReference type="GO" id="GO:0004673">
    <property type="term" value="F:protein histidine kinase activity"/>
    <property type="evidence" value="ECO:0007669"/>
    <property type="project" value="UniProtKB-EC"/>
</dbReference>
<dbReference type="PANTHER" id="PTHR24421:SF63">
    <property type="entry name" value="SENSOR HISTIDINE KINASE DESK"/>
    <property type="match status" value="1"/>
</dbReference>
<organism evidence="6 7">
    <name type="scientific">Corynebacterium freneyi</name>
    <dbReference type="NCBI Taxonomy" id="134034"/>
    <lineage>
        <taxon>Bacteria</taxon>
        <taxon>Bacillati</taxon>
        <taxon>Actinomycetota</taxon>
        <taxon>Actinomycetes</taxon>
        <taxon>Mycobacteriales</taxon>
        <taxon>Corynebacteriaceae</taxon>
        <taxon>Corynebacterium</taxon>
    </lineage>
</organism>
<evidence type="ECO:0000259" key="5">
    <source>
        <dbReference type="Pfam" id="PF07730"/>
    </source>
</evidence>
<dbReference type="CDD" id="cd16917">
    <property type="entry name" value="HATPase_UhpB-NarQ-NarX-like"/>
    <property type="match status" value="1"/>
</dbReference>
<dbReference type="EC" id="2.7.13.3" evidence="6"/>
<accession>A0ABS4U7A0</accession>
<feature type="transmembrane region" description="Helical" evidence="4">
    <location>
        <begin position="20"/>
        <end position="39"/>
    </location>
</feature>
<dbReference type="Pfam" id="PF07730">
    <property type="entry name" value="HisKA_3"/>
    <property type="match status" value="1"/>
</dbReference>
<evidence type="ECO:0000313" key="7">
    <source>
        <dbReference type="Proteomes" id="UP001519305"/>
    </source>
</evidence>
<keyword evidence="4" id="KW-0472">Membrane</keyword>
<evidence type="ECO:0000313" key="6">
    <source>
        <dbReference type="EMBL" id="MBP2332066.1"/>
    </source>
</evidence>
<dbReference type="PANTHER" id="PTHR24421">
    <property type="entry name" value="NITRATE/NITRITE SENSOR PROTEIN NARX-RELATED"/>
    <property type="match status" value="1"/>
</dbReference>
<evidence type="ECO:0000256" key="4">
    <source>
        <dbReference type="SAM" id="Phobius"/>
    </source>
</evidence>
<keyword evidence="4" id="KW-1133">Transmembrane helix</keyword>
<gene>
    <name evidence="6" type="ORF">JOF33_000765</name>
</gene>
<dbReference type="InterPro" id="IPR050482">
    <property type="entry name" value="Sensor_HK_TwoCompSys"/>
</dbReference>
<sequence length="404" mass="43398">MSRPGWQPPEELDANERRFTLLFSGVWLIFLGWPIYEVLTSPGNGPASRTIGVILIAVFAVTYLVWFSWPRPVKSIPLVANTLLQTMILAVLITAVVPFAGPTVAGMVPYVMALWMFNHRVVLGLPAAFLVGALGSAAVAVIAGPQFAFGFLTPIIFTAGIITMFRLAFEHSEIEREFSERVALAEQREELARTVHDALGHSLTSITVQAQLAKRLVAADPAAAERQLDGILATARDSLRDVRSTVEFLDAPGLDEQLDHARTTLTAAGIEPEIPHRDDVPDLDPADRRLFSWCLREAITNVVRHSGATHCGVEIIVGSGGHDDRVGAGDAPKSRDGEAHSGAILRITDDGVGIDGGMDGDAVTRGTGLRGLSRRAERANATLVLSDADTGDPDRPGTILEVRT</sequence>
<feature type="transmembrane region" description="Helical" evidence="4">
    <location>
        <begin position="122"/>
        <end position="143"/>
    </location>
</feature>
<keyword evidence="7" id="KW-1185">Reference proteome</keyword>